<organism evidence="2">
    <name type="scientific">marine sediment metagenome</name>
    <dbReference type="NCBI Taxonomy" id="412755"/>
    <lineage>
        <taxon>unclassified sequences</taxon>
        <taxon>metagenomes</taxon>
        <taxon>ecological metagenomes</taxon>
    </lineage>
</organism>
<sequence>MNVKGFLVGISIALIGLLIFILLPRIFVSMDIMLIAAFFIILLSAIVLGFVFASLAIIPYIQTFLVYTLKPFFRKYMNIVKISLKRYQRRNSGTILMFAISFSFIFFI</sequence>
<evidence type="ECO:0000313" key="2">
    <source>
        <dbReference type="EMBL" id="GAG81584.1"/>
    </source>
</evidence>
<keyword evidence="1" id="KW-0812">Transmembrane</keyword>
<feature type="transmembrane region" description="Helical" evidence="1">
    <location>
        <begin position="7"/>
        <end position="28"/>
    </location>
</feature>
<reference evidence="2" key="1">
    <citation type="journal article" date="2014" name="Front. Microbiol.">
        <title>High frequency of phylogenetically diverse reductive dehalogenase-homologous genes in deep subseafloor sedimentary metagenomes.</title>
        <authorList>
            <person name="Kawai M."/>
            <person name="Futagami T."/>
            <person name="Toyoda A."/>
            <person name="Takaki Y."/>
            <person name="Nishi S."/>
            <person name="Hori S."/>
            <person name="Arai W."/>
            <person name="Tsubouchi T."/>
            <person name="Morono Y."/>
            <person name="Uchiyama I."/>
            <person name="Ito T."/>
            <person name="Fujiyama A."/>
            <person name="Inagaki F."/>
            <person name="Takami H."/>
        </authorList>
    </citation>
    <scope>NUCLEOTIDE SEQUENCE</scope>
    <source>
        <strain evidence="2">Expedition CK06-06</strain>
    </source>
</reference>
<dbReference type="AlphaFoldDB" id="X1AHV5"/>
<keyword evidence="1" id="KW-1133">Transmembrane helix</keyword>
<accession>X1AHV5</accession>
<keyword evidence="1" id="KW-0472">Membrane</keyword>
<gene>
    <name evidence="2" type="ORF">S01H4_26036</name>
</gene>
<comment type="caution">
    <text evidence="2">The sequence shown here is derived from an EMBL/GenBank/DDBJ whole genome shotgun (WGS) entry which is preliminary data.</text>
</comment>
<name>X1AHV5_9ZZZZ</name>
<feature type="transmembrane region" description="Helical" evidence="1">
    <location>
        <begin position="34"/>
        <end position="67"/>
    </location>
</feature>
<proteinExistence type="predicted"/>
<feature type="non-terminal residue" evidence="2">
    <location>
        <position position="108"/>
    </location>
</feature>
<feature type="transmembrane region" description="Helical" evidence="1">
    <location>
        <begin position="88"/>
        <end position="107"/>
    </location>
</feature>
<evidence type="ECO:0000256" key="1">
    <source>
        <dbReference type="SAM" id="Phobius"/>
    </source>
</evidence>
<protein>
    <submittedName>
        <fullName evidence="2">Uncharacterized protein</fullName>
    </submittedName>
</protein>
<dbReference type="EMBL" id="BART01012485">
    <property type="protein sequence ID" value="GAG81584.1"/>
    <property type="molecule type" value="Genomic_DNA"/>
</dbReference>